<dbReference type="STRING" id="1399797.GCA_000518285_01783"/>
<dbReference type="InterPro" id="IPR004811">
    <property type="entry name" value="RelA/Spo_fam"/>
</dbReference>
<evidence type="ECO:0000259" key="5">
    <source>
        <dbReference type="PROSITE" id="PS51671"/>
    </source>
</evidence>
<sequence length="759" mass="86795">MALAIINKNKWIRKQLNIIQIENFDQLNKVLQTYITSKKDLKSIQDAYIFAELNHKAQKRQNGEPYIYHPLSTAYYLAQLKMGPKTIIAGLLHDILEDTPITSQMLAKKFGEEVANLVEAVTKVSYFAKENREQQKAEYLRKIYLSMAKDIRVIIIKFADRLHNILTIENLPKEKQVVIAKETLETYSAIAHRIGIKQVKTALEDMSFKILNPEAYHHIEALVAKDEAERAQTIKKLMLEIDIFLRKDKGIKIIDIFGRPKTIYSIYRKMHQFGRNFEDLKDLLAIRIIARNNDDCYKILGFLHNKFTPLAGKFKDYIATPKNGVYQSLHTTLADQAGNIFEVQIRTEKMDDIAETGAAAHWAYKDGEKIDITKKQKQIDEQIDIFKRIIDLEQTSQNDNNDESIEKILKEDFFTTMIYVLTPDKKVITLPFGSTVLDFAYRIHTEVGQHAIGAKIDGVFLPINTILNSGQIVEIKTSSKQAPTHEWLKIIHTSNARSRIKKFLTSQMKEANIKDKKDELKTIILRVENNITSYINQHELRRKKEDAKIILEKVKKLGYASLDDFYLAIHRGEYTVGEAVDEVFVDHSMSKDEIALEAMNHSKKEFINNDYKNDILVSGIDNLKVQIASCCLPIPDEPIIGFVSKGHGIKVHALSCPNVVTSERTIDVSWNPNMFKKNYYVTKIRFYANDQPNLIYDISKVLTAIKASIISIKVATDEKKLLASGALKIKVQDSDQLSTILSALRSVSSIETVEREMEG</sequence>
<dbReference type="Pfam" id="PF13291">
    <property type="entry name" value="ACT_4"/>
    <property type="match status" value="1"/>
</dbReference>
<dbReference type="SUPFAM" id="SSF81271">
    <property type="entry name" value="TGS-like"/>
    <property type="match status" value="1"/>
</dbReference>
<feature type="domain" description="TGS" evidence="7">
    <location>
        <begin position="416"/>
        <end position="477"/>
    </location>
</feature>
<dbReference type="PROSITE" id="PS51671">
    <property type="entry name" value="ACT"/>
    <property type="match status" value="1"/>
</dbReference>
<proteinExistence type="inferred from homology"/>
<evidence type="ECO:0000259" key="6">
    <source>
        <dbReference type="PROSITE" id="PS51831"/>
    </source>
</evidence>
<dbReference type="Gene3D" id="1.10.3210.10">
    <property type="entry name" value="Hypothetical protein af1432"/>
    <property type="match status" value="1"/>
</dbReference>
<dbReference type="RefSeq" id="WP_051437388.1">
    <property type="nucleotide sequence ID" value="NZ_PHNE01000004.1"/>
</dbReference>
<dbReference type="Pfam" id="PF04607">
    <property type="entry name" value="RelA_SpoT"/>
    <property type="match status" value="1"/>
</dbReference>
<evidence type="ECO:0000259" key="7">
    <source>
        <dbReference type="PROSITE" id="PS51880"/>
    </source>
</evidence>
<dbReference type="SMART" id="SM00471">
    <property type="entry name" value="HDc"/>
    <property type="match status" value="1"/>
</dbReference>
<name>A0A2S5RCY1_9MOLU</name>
<dbReference type="InterPro" id="IPR004095">
    <property type="entry name" value="TGS"/>
</dbReference>
<dbReference type="CDD" id="cd04876">
    <property type="entry name" value="ACT_RelA-SpoT"/>
    <property type="match status" value="1"/>
</dbReference>
<keyword evidence="8" id="KW-0808">Transferase</keyword>
<comment type="caution">
    <text evidence="8">The sequence shown here is derived from an EMBL/GenBank/DDBJ whole genome shotgun (WGS) entry which is preliminary data.</text>
</comment>
<dbReference type="GO" id="GO:0015969">
    <property type="term" value="P:guanosine tetraphosphate metabolic process"/>
    <property type="evidence" value="ECO:0007669"/>
    <property type="project" value="InterPro"/>
</dbReference>
<dbReference type="SUPFAM" id="SSF55021">
    <property type="entry name" value="ACT-like"/>
    <property type="match status" value="1"/>
</dbReference>
<dbReference type="Gene3D" id="3.10.20.30">
    <property type="match status" value="1"/>
</dbReference>
<gene>
    <name evidence="8" type="primary">relA</name>
    <name evidence="8" type="ORF">ELUCI_v1c07220</name>
</gene>
<dbReference type="NCBIfam" id="TIGR00691">
    <property type="entry name" value="spoT_relA"/>
    <property type="match status" value="1"/>
</dbReference>
<dbReference type="PROSITE" id="PS51880">
    <property type="entry name" value="TGS"/>
    <property type="match status" value="1"/>
</dbReference>
<evidence type="ECO:0000313" key="9">
    <source>
        <dbReference type="Proteomes" id="UP000237865"/>
    </source>
</evidence>
<reference evidence="8 9" key="1">
    <citation type="submission" date="2017-11" db="EMBL/GenBank/DDBJ databases">
        <title>Genome sequence of Entomoplasma lucivorax PIPN-2 (ATCC 49196).</title>
        <authorList>
            <person name="Lo W.-S."/>
            <person name="Gasparich G.E."/>
            <person name="Kuo C.-H."/>
        </authorList>
    </citation>
    <scope>NUCLEOTIDE SEQUENCE [LARGE SCALE GENOMIC DNA]</scope>
    <source>
        <strain evidence="8 9">PIPN-2</strain>
    </source>
</reference>
<keyword evidence="8" id="KW-0418">Kinase</keyword>
<dbReference type="PANTHER" id="PTHR21262">
    <property type="entry name" value="GUANOSINE-3',5'-BIS DIPHOSPHATE 3'-PYROPHOSPHOHYDROLASE"/>
    <property type="match status" value="1"/>
</dbReference>
<feature type="domain" description="HD" evidence="6">
    <location>
        <begin position="66"/>
        <end position="165"/>
    </location>
</feature>
<dbReference type="SUPFAM" id="SSF81301">
    <property type="entry name" value="Nucleotidyltransferase"/>
    <property type="match status" value="1"/>
</dbReference>
<dbReference type="CDD" id="cd00077">
    <property type="entry name" value="HDc"/>
    <property type="match status" value="1"/>
</dbReference>
<dbReference type="InterPro" id="IPR003607">
    <property type="entry name" value="HD/PDEase_dom"/>
</dbReference>
<dbReference type="CDD" id="cd01668">
    <property type="entry name" value="TGS_RSH"/>
    <property type="match status" value="1"/>
</dbReference>
<dbReference type="InterPro" id="IPR012675">
    <property type="entry name" value="Beta-grasp_dom_sf"/>
</dbReference>
<dbReference type="PROSITE" id="PS51831">
    <property type="entry name" value="HD"/>
    <property type="match status" value="1"/>
</dbReference>
<comment type="function">
    <text evidence="3">In eubacteria ppGpp (guanosine 3'-diphosphate 5'-diphosphate) is a mediator of the stringent response that coordinates a variety of cellular activities in response to changes in nutritional abundance. This enzyme catalyzes the degradation of ppGpp into GDP. It may also be capable of catalyzing the synthesis of ppGpp.</text>
</comment>
<dbReference type="InterPro" id="IPR002912">
    <property type="entry name" value="ACT_dom"/>
</dbReference>
<dbReference type="Proteomes" id="UP000237865">
    <property type="component" value="Unassembled WGS sequence"/>
</dbReference>
<accession>A0A2S5RCY1</accession>
<dbReference type="FunFam" id="3.10.20.30:FF:000002">
    <property type="entry name" value="GTP pyrophosphokinase (RelA/SpoT)"/>
    <property type="match status" value="1"/>
</dbReference>
<organism evidence="8 9">
    <name type="scientific">Williamsoniiplasma lucivorax</name>
    <dbReference type="NCBI Taxonomy" id="209274"/>
    <lineage>
        <taxon>Bacteria</taxon>
        <taxon>Bacillati</taxon>
        <taxon>Mycoplasmatota</taxon>
        <taxon>Mollicutes</taxon>
        <taxon>Entomoplasmatales</taxon>
        <taxon>Williamsoniiplasma</taxon>
    </lineage>
</organism>
<dbReference type="AlphaFoldDB" id="A0A2S5RCY1"/>
<feature type="domain" description="ACT" evidence="5">
    <location>
        <begin position="683"/>
        <end position="758"/>
    </location>
</feature>
<dbReference type="InterPro" id="IPR033655">
    <property type="entry name" value="TGS_RelA/SpoT"/>
</dbReference>
<dbReference type="Pfam" id="PF02824">
    <property type="entry name" value="TGS"/>
    <property type="match status" value="1"/>
</dbReference>
<dbReference type="SUPFAM" id="SSF109604">
    <property type="entry name" value="HD-domain/PDEase-like"/>
    <property type="match status" value="1"/>
</dbReference>
<dbReference type="FunFam" id="1.10.3210.10:FF:000001">
    <property type="entry name" value="GTP pyrophosphokinase RelA"/>
    <property type="match status" value="1"/>
</dbReference>
<protein>
    <recommendedName>
        <fullName evidence="2">Penta-phosphate guanosine-3'-pyrophosphohydrolase</fullName>
    </recommendedName>
</protein>
<dbReference type="InterPro" id="IPR043519">
    <property type="entry name" value="NT_sf"/>
</dbReference>
<keyword evidence="9" id="KW-1185">Reference proteome</keyword>
<evidence type="ECO:0000313" key="8">
    <source>
        <dbReference type="EMBL" id="PPE05186.1"/>
    </source>
</evidence>
<evidence type="ECO:0000256" key="3">
    <source>
        <dbReference type="ARBA" id="ARBA00056789"/>
    </source>
</evidence>
<dbReference type="InterPro" id="IPR006674">
    <property type="entry name" value="HD_domain"/>
</dbReference>
<evidence type="ECO:0000256" key="1">
    <source>
        <dbReference type="ARBA" id="ARBA00025704"/>
    </source>
</evidence>
<comment type="pathway">
    <text evidence="1">Purine metabolism.</text>
</comment>
<dbReference type="InterPro" id="IPR045865">
    <property type="entry name" value="ACT-like_dom_sf"/>
</dbReference>
<dbReference type="GO" id="GO:0016301">
    <property type="term" value="F:kinase activity"/>
    <property type="evidence" value="ECO:0007669"/>
    <property type="project" value="UniProtKB-KW"/>
</dbReference>
<evidence type="ECO:0000256" key="4">
    <source>
        <dbReference type="RuleBase" id="RU003847"/>
    </source>
</evidence>
<dbReference type="Pfam" id="PF13328">
    <property type="entry name" value="HD_4"/>
    <property type="match status" value="1"/>
</dbReference>
<dbReference type="Gene3D" id="3.30.460.10">
    <property type="entry name" value="Beta Polymerase, domain 2"/>
    <property type="match status" value="1"/>
</dbReference>
<dbReference type="EMBL" id="PHNE01000004">
    <property type="protein sequence ID" value="PPE05186.1"/>
    <property type="molecule type" value="Genomic_DNA"/>
</dbReference>
<dbReference type="CDD" id="cd05399">
    <property type="entry name" value="NT_Rel-Spo_like"/>
    <property type="match status" value="1"/>
</dbReference>
<dbReference type="SMART" id="SM00954">
    <property type="entry name" value="RelA_SpoT"/>
    <property type="match status" value="1"/>
</dbReference>
<dbReference type="InterPro" id="IPR007685">
    <property type="entry name" value="RelA_SpoT"/>
</dbReference>
<dbReference type="Gene3D" id="3.30.70.260">
    <property type="match status" value="1"/>
</dbReference>
<dbReference type="InterPro" id="IPR012676">
    <property type="entry name" value="TGS-like"/>
</dbReference>
<dbReference type="PANTHER" id="PTHR21262:SF31">
    <property type="entry name" value="GTP PYROPHOSPHOKINASE"/>
    <property type="match status" value="1"/>
</dbReference>
<dbReference type="GO" id="GO:0005886">
    <property type="term" value="C:plasma membrane"/>
    <property type="evidence" value="ECO:0007669"/>
    <property type="project" value="TreeGrafter"/>
</dbReference>
<evidence type="ECO:0000256" key="2">
    <source>
        <dbReference type="ARBA" id="ARBA00041770"/>
    </source>
</evidence>
<comment type="similarity">
    <text evidence="4">Belongs to the relA/spoT family.</text>
</comment>